<protein>
    <submittedName>
        <fullName evidence="2">Uncharacterized protein</fullName>
    </submittedName>
</protein>
<comment type="caution">
    <text evidence="2">The sequence shown here is derived from an EMBL/GenBank/DDBJ whole genome shotgun (WGS) entry which is preliminary data.</text>
</comment>
<dbReference type="EMBL" id="BGPR01156240">
    <property type="protein sequence ID" value="GBL78249.1"/>
    <property type="molecule type" value="Genomic_DNA"/>
</dbReference>
<sequence length="218" mass="24424">MSGRGKGTEFSFHSTLSEKGSKVPPSISVERNDSWHSRSNSASLSSPGSASSHSSITTMGLSKENEAVLPIETREAFAKFAPKFRCLDITHTEKEISRKSEIIESFEETIQAMHNDGLGNAPQCIQDMLKKRQLEGEHETLEDKLFAFGICPLSDSQTYHASLPENMDTDKQVRSKRKSPGKGKSSKVSKKLFRPCIMTVWVMPHNAYRICSKRDNWK</sequence>
<proteinExistence type="predicted"/>
<accession>A0A4Y2AG01</accession>
<name>A0A4Y2AG01_ARAVE</name>
<keyword evidence="3" id="KW-1185">Reference proteome</keyword>
<reference evidence="2 3" key="1">
    <citation type="journal article" date="2019" name="Sci. Rep.">
        <title>Orb-weaving spider Araneus ventricosus genome elucidates the spidroin gene catalogue.</title>
        <authorList>
            <person name="Kono N."/>
            <person name="Nakamura H."/>
            <person name="Ohtoshi R."/>
            <person name="Moran D.A.P."/>
            <person name="Shinohara A."/>
            <person name="Yoshida Y."/>
            <person name="Fujiwara M."/>
            <person name="Mori M."/>
            <person name="Tomita M."/>
            <person name="Arakawa K."/>
        </authorList>
    </citation>
    <scope>NUCLEOTIDE SEQUENCE [LARGE SCALE GENOMIC DNA]</scope>
</reference>
<evidence type="ECO:0000256" key="1">
    <source>
        <dbReference type="SAM" id="MobiDB-lite"/>
    </source>
</evidence>
<organism evidence="2 3">
    <name type="scientific">Araneus ventricosus</name>
    <name type="common">Orbweaver spider</name>
    <name type="synonym">Epeira ventricosa</name>
    <dbReference type="NCBI Taxonomy" id="182803"/>
    <lineage>
        <taxon>Eukaryota</taxon>
        <taxon>Metazoa</taxon>
        <taxon>Ecdysozoa</taxon>
        <taxon>Arthropoda</taxon>
        <taxon>Chelicerata</taxon>
        <taxon>Arachnida</taxon>
        <taxon>Araneae</taxon>
        <taxon>Araneomorphae</taxon>
        <taxon>Entelegynae</taxon>
        <taxon>Araneoidea</taxon>
        <taxon>Araneidae</taxon>
        <taxon>Araneus</taxon>
    </lineage>
</organism>
<dbReference type="Proteomes" id="UP000499080">
    <property type="component" value="Unassembled WGS sequence"/>
</dbReference>
<feature type="compositionally biased region" description="Basic residues" evidence="1">
    <location>
        <begin position="174"/>
        <end position="189"/>
    </location>
</feature>
<evidence type="ECO:0000313" key="2">
    <source>
        <dbReference type="EMBL" id="GBL78249.1"/>
    </source>
</evidence>
<evidence type="ECO:0000313" key="3">
    <source>
        <dbReference type="Proteomes" id="UP000499080"/>
    </source>
</evidence>
<dbReference type="AlphaFoldDB" id="A0A4Y2AG01"/>
<feature type="region of interest" description="Disordered" evidence="1">
    <location>
        <begin position="1"/>
        <end position="58"/>
    </location>
</feature>
<feature type="compositionally biased region" description="Low complexity" evidence="1">
    <location>
        <begin position="37"/>
        <end position="55"/>
    </location>
</feature>
<feature type="non-terminal residue" evidence="2">
    <location>
        <position position="218"/>
    </location>
</feature>
<feature type="region of interest" description="Disordered" evidence="1">
    <location>
        <begin position="161"/>
        <end position="189"/>
    </location>
</feature>
<gene>
    <name evidence="2" type="ORF">AVEN_236516_1</name>
</gene>